<reference evidence="3" key="1">
    <citation type="submission" date="2016-06" db="EMBL/GenBank/DDBJ databases">
        <title>Parallel loss of symbiosis genes in relatives of nitrogen-fixing non-legume Parasponia.</title>
        <authorList>
            <person name="Van Velzen R."/>
            <person name="Holmer R."/>
            <person name="Bu F."/>
            <person name="Rutten L."/>
            <person name="Van Zeijl A."/>
            <person name="Liu W."/>
            <person name="Santuari L."/>
            <person name="Cao Q."/>
            <person name="Sharma T."/>
            <person name="Shen D."/>
            <person name="Roswanjaya Y."/>
            <person name="Wardhani T."/>
            <person name="Kalhor M.S."/>
            <person name="Jansen J."/>
            <person name="Van den Hoogen J."/>
            <person name="Gungor B."/>
            <person name="Hartog M."/>
            <person name="Hontelez J."/>
            <person name="Verver J."/>
            <person name="Yang W.-C."/>
            <person name="Schijlen E."/>
            <person name="Repin R."/>
            <person name="Schilthuizen M."/>
            <person name="Schranz E."/>
            <person name="Heidstra R."/>
            <person name="Miyata K."/>
            <person name="Fedorova E."/>
            <person name="Kohlen W."/>
            <person name="Bisseling T."/>
            <person name="Smit S."/>
            <person name="Geurts R."/>
        </authorList>
    </citation>
    <scope>NUCLEOTIDE SEQUENCE [LARGE SCALE GENOMIC DNA]</scope>
    <source>
        <strain evidence="3">cv. WU1-14</strain>
    </source>
</reference>
<sequence length="64" mass="7740">MISFSLSFPSLYPSHAKQYQSQKNRKTKERRYLGLSIQTYFPFFTHNSYFFVISIVINKKQIHF</sequence>
<comment type="caution">
    <text evidence="2">The sequence shown here is derived from an EMBL/GenBank/DDBJ whole genome shotgun (WGS) entry which is preliminary data.</text>
</comment>
<evidence type="ECO:0000313" key="2">
    <source>
        <dbReference type="EMBL" id="PON71962.1"/>
    </source>
</evidence>
<dbReference type="Proteomes" id="UP000237105">
    <property type="component" value="Unassembled WGS sequence"/>
</dbReference>
<organism evidence="2 3">
    <name type="scientific">Parasponia andersonii</name>
    <name type="common">Sponia andersonii</name>
    <dbReference type="NCBI Taxonomy" id="3476"/>
    <lineage>
        <taxon>Eukaryota</taxon>
        <taxon>Viridiplantae</taxon>
        <taxon>Streptophyta</taxon>
        <taxon>Embryophyta</taxon>
        <taxon>Tracheophyta</taxon>
        <taxon>Spermatophyta</taxon>
        <taxon>Magnoliopsida</taxon>
        <taxon>eudicotyledons</taxon>
        <taxon>Gunneridae</taxon>
        <taxon>Pentapetalae</taxon>
        <taxon>rosids</taxon>
        <taxon>fabids</taxon>
        <taxon>Rosales</taxon>
        <taxon>Cannabaceae</taxon>
        <taxon>Parasponia</taxon>
    </lineage>
</organism>
<gene>
    <name evidence="2" type="ORF">PanWU01x14_068040</name>
</gene>
<feature type="transmembrane region" description="Helical" evidence="1">
    <location>
        <begin position="40"/>
        <end position="58"/>
    </location>
</feature>
<protein>
    <submittedName>
        <fullName evidence="2">Uncharacterized protein</fullName>
    </submittedName>
</protein>
<dbReference type="EMBL" id="JXTB01000041">
    <property type="protein sequence ID" value="PON71962.1"/>
    <property type="molecule type" value="Genomic_DNA"/>
</dbReference>
<evidence type="ECO:0000313" key="3">
    <source>
        <dbReference type="Proteomes" id="UP000237105"/>
    </source>
</evidence>
<keyword evidence="3" id="KW-1185">Reference proteome</keyword>
<keyword evidence="1" id="KW-1133">Transmembrane helix</keyword>
<name>A0A2P5DF93_PARAD</name>
<evidence type="ECO:0000256" key="1">
    <source>
        <dbReference type="SAM" id="Phobius"/>
    </source>
</evidence>
<proteinExistence type="predicted"/>
<keyword evidence="1" id="KW-0472">Membrane</keyword>
<keyword evidence="1" id="KW-0812">Transmembrane</keyword>
<accession>A0A2P5DF93</accession>
<dbReference type="AlphaFoldDB" id="A0A2P5DF93"/>